<dbReference type="PRINTS" id="PR00080">
    <property type="entry name" value="SDRFAMILY"/>
</dbReference>
<evidence type="ECO:0000256" key="2">
    <source>
        <dbReference type="ARBA" id="ARBA00006484"/>
    </source>
</evidence>
<dbReference type="InterPro" id="IPR036291">
    <property type="entry name" value="NAD(P)-bd_dom_sf"/>
</dbReference>
<comment type="similarity">
    <text evidence="2 5">Belongs to the short-chain dehydrogenases/reductases (SDR) family.</text>
</comment>
<dbReference type="GO" id="GO:0045703">
    <property type="term" value="F:ketoreductase activity"/>
    <property type="evidence" value="ECO:0007669"/>
    <property type="project" value="TreeGrafter"/>
</dbReference>
<dbReference type="GO" id="GO:0005783">
    <property type="term" value="C:endoplasmic reticulum"/>
    <property type="evidence" value="ECO:0007669"/>
    <property type="project" value="UniProtKB-SubCell"/>
</dbReference>
<dbReference type="InterPro" id="IPR002347">
    <property type="entry name" value="SDR_fam"/>
</dbReference>
<dbReference type="PRINTS" id="PR00081">
    <property type="entry name" value="GDHRDH"/>
</dbReference>
<keyword evidence="8" id="KW-1185">Reference proteome</keyword>
<keyword evidence="6" id="KW-1133">Transmembrane helix</keyword>
<evidence type="ECO:0000256" key="5">
    <source>
        <dbReference type="RuleBase" id="RU000363"/>
    </source>
</evidence>
<evidence type="ECO:0000256" key="3">
    <source>
        <dbReference type="ARBA" id="ARBA00022857"/>
    </source>
</evidence>
<name>A0A9Q1RIH7_9SOLA</name>
<comment type="caution">
    <text evidence="7">The sequence shown here is derived from an EMBL/GenBank/DDBJ whole genome shotgun (WGS) entry which is preliminary data.</text>
</comment>
<dbReference type="PANTHER" id="PTHR43899">
    <property type="entry name" value="RH59310P"/>
    <property type="match status" value="1"/>
</dbReference>
<dbReference type="Proteomes" id="UP001152561">
    <property type="component" value="Unassembled WGS sequence"/>
</dbReference>
<keyword evidence="3" id="KW-0521">NADP</keyword>
<gene>
    <name evidence="7" type="ORF">K7X08_004810</name>
</gene>
<dbReference type="Pfam" id="PF00106">
    <property type="entry name" value="adh_short"/>
    <property type="match status" value="1"/>
</dbReference>
<evidence type="ECO:0000256" key="4">
    <source>
        <dbReference type="ARBA" id="ARBA00023002"/>
    </source>
</evidence>
<evidence type="ECO:0000313" key="7">
    <source>
        <dbReference type="EMBL" id="KAJ8558044.1"/>
    </source>
</evidence>
<dbReference type="FunFam" id="3.40.50.720:FF:000137">
    <property type="entry name" value="Hydroxysteroid (17-beta) dehydrogenase 3"/>
    <property type="match status" value="1"/>
</dbReference>
<dbReference type="CDD" id="cd05356">
    <property type="entry name" value="17beta-HSD1_like_SDR_c"/>
    <property type="match status" value="1"/>
</dbReference>
<dbReference type="InterPro" id="IPR020904">
    <property type="entry name" value="Sc_DH/Rdtase_CS"/>
</dbReference>
<accession>A0A9Q1RIH7</accession>
<evidence type="ECO:0000313" key="8">
    <source>
        <dbReference type="Proteomes" id="UP001152561"/>
    </source>
</evidence>
<protein>
    <submittedName>
        <fullName evidence="7">Uncharacterized protein</fullName>
    </submittedName>
</protein>
<dbReference type="SUPFAM" id="SSF51735">
    <property type="entry name" value="NAD(P)-binding Rossmann-fold domains"/>
    <property type="match status" value="1"/>
</dbReference>
<dbReference type="EMBL" id="JAJAGQ010000007">
    <property type="protein sequence ID" value="KAJ8558044.1"/>
    <property type="molecule type" value="Genomic_DNA"/>
</dbReference>
<proteinExistence type="inferred from homology"/>
<keyword evidence="6" id="KW-0812">Transmembrane</keyword>
<evidence type="ECO:0000256" key="6">
    <source>
        <dbReference type="SAM" id="Phobius"/>
    </source>
</evidence>
<organism evidence="7 8">
    <name type="scientific">Anisodus acutangulus</name>
    <dbReference type="NCBI Taxonomy" id="402998"/>
    <lineage>
        <taxon>Eukaryota</taxon>
        <taxon>Viridiplantae</taxon>
        <taxon>Streptophyta</taxon>
        <taxon>Embryophyta</taxon>
        <taxon>Tracheophyta</taxon>
        <taxon>Spermatophyta</taxon>
        <taxon>Magnoliopsida</taxon>
        <taxon>eudicotyledons</taxon>
        <taxon>Gunneridae</taxon>
        <taxon>Pentapetalae</taxon>
        <taxon>asterids</taxon>
        <taxon>lamiids</taxon>
        <taxon>Solanales</taxon>
        <taxon>Solanaceae</taxon>
        <taxon>Solanoideae</taxon>
        <taxon>Hyoscyameae</taxon>
        <taxon>Anisodus</taxon>
    </lineage>
</organism>
<keyword evidence="4" id="KW-0560">Oxidoreductase</keyword>
<dbReference type="OrthoDB" id="5545019at2759"/>
<dbReference type="Gene3D" id="3.40.50.720">
    <property type="entry name" value="NAD(P)-binding Rossmann-like Domain"/>
    <property type="match status" value="1"/>
</dbReference>
<dbReference type="PANTHER" id="PTHR43899:SF13">
    <property type="entry name" value="RH59310P"/>
    <property type="match status" value="1"/>
</dbReference>
<evidence type="ECO:0000256" key="1">
    <source>
        <dbReference type="ARBA" id="ARBA00004240"/>
    </source>
</evidence>
<dbReference type="InterPro" id="IPR051019">
    <property type="entry name" value="VLCFA-Steroid_DH"/>
</dbReference>
<dbReference type="PROSITE" id="PS00061">
    <property type="entry name" value="ADH_SHORT"/>
    <property type="match status" value="1"/>
</dbReference>
<dbReference type="PIRSF" id="PIRSF000126">
    <property type="entry name" value="11-beta-HSD1"/>
    <property type="match status" value="1"/>
</dbReference>
<keyword evidence="6" id="KW-0472">Membrane</keyword>
<sequence>MEYLQYFILSLGFIALSKSIVKFIIWVWASFLRPSKNLKEYYGAWVLITGSTDGIGKALAFELAAKGLNLILVGRNPTKLEDTVNGINEKYGGKISIRTVVIDFAKCRPDEIVKKIEEEAIFDDVDVGILINNAGLSYPYAKYLHEVDLELMESLMKVNMVGLSCVTKSIIPRMLLKKKGAIVNIGSGSSSTVSSYPLYSVYAATKAYVQMLSKSLSIEYKQQGIDVQCQIPLLVATKMTYIKKSSLFIPSAEAYSKASIKWIGYDEICMPYWPHAIQGFIIRALSEKLVDQILFWYFNGMRKRGMHRDSKLAKMK</sequence>
<dbReference type="AlphaFoldDB" id="A0A9Q1RIH7"/>
<reference evidence="8" key="1">
    <citation type="journal article" date="2023" name="Proc. Natl. Acad. Sci. U.S.A.">
        <title>Genomic and structural basis for evolution of tropane alkaloid biosynthesis.</title>
        <authorList>
            <person name="Wanga Y.-J."/>
            <person name="Taina T."/>
            <person name="Yua J.-Y."/>
            <person name="Lia J."/>
            <person name="Xua B."/>
            <person name="Chenc J."/>
            <person name="D'Auriad J.C."/>
            <person name="Huanga J.-P."/>
            <person name="Huanga S.-X."/>
        </authorList>
    </citation>
    <scope>NUCLEOTIDE SEQUENCE [LARGE SCALE GENOMIC DNA]</scope>
    <source>
        <strain evidence="8">cv. KIB-2019</strain>
    </source>
</reference>
<comment type="subcellular location">
    <subcellularLocation>
        <location evidence="1">Endoplasmic reticulum</location>
    </subcellularLocation>
</comment>
<feature type="transmembrane region" description="Helical" evidence="6">
    <location>
        <begin position="6"/>
        <end position="29"/>
    </location>
</feature>